<dbReference type="GO" id="GO:0042619">
    <property type="term" value="P:poly-hydroxybutyrate biosynthetic process"/>
    <property type="evidence" value="ECO:0007669"/>
    <property type="project" value="InterPro"/>
</dbReference>
<dbReference type="InterPro" id="IPR022211">
    <property type="entry name" value="PHBC_N"/>
</dbReference>
<evidence type="ECO:0000313" key="7">
    <source>
        <dbReference type="Proteomes" id="UP000198755"/>
    </source>
</evidence>
<accession>A0A1I4B6X9</accession>
<dbReference type="AlphaFoldDB" id="A0A1I4B6X9"/>
<dbReference type="SUPFAM" id="SSF53474">
    <property type="entry name" value="alpha/beta-Hydrolases"/>
    <property type="match status" value="1"/>
</dbReference>
<dbReference type="InterPro" id="IPR010941">
    <property type="entry name" value="PhaC_N"/>
</dbReference>
<gene>
    <name evidence="6" type="ORF">SAMN05444581_11347</name>
</gene>
<sequence>MLDTPKLKPPVKLSTNMRSPPCTVAPMSADANLDRMLHAWQSRYTGGRSPSTLALAFLDWTAHAANAPFQTSALSQKALAQWQRLAQIAMENEEPIAPKAGDHRFAHPAWGKPPYDLLVQSVLLAEEWCLGVMNSPDGVDAANRRIIAFAMRQWLDLISPSNMPWLNPEVIEVTRASGGANLAAGLRNFLRDQAAAQGGAVPKDFALGVDLAATPGKVVFRNSLMELIQYAPTTATVGAEPVLIVPAWIMKYYILDLSPGNSLIRWLVGQGRTVFAISWRNPGADMRDTSLDDYRTQGVMAALDAVEAICGNSKIHATGYCLGGTLLTIAAAAMARENDDRFATLSLFASQTDFTESGALQLFITEDQLNFLDDMMETQGYLTSAQMGGAFQMLRENDLVWSHAIRAYLLGEQDAPFDLMAWDADGTRLPARMHIEYLRTLYLHNALAEGRFQVEGRSLALDDIRLPMFLVSTERDYVAPWHSVFKMHYLNDGELTFVLTSGGHNAGIVSEPGHPRRHFRIRVRDAGARTLDPDEWEHDTAPREGSWWPEWEKWLERCSGPRIAPPPMGAKGFAPICDAPGQYVREE</sequence>
<organism evidence="6 7">
    <name type="scientific">Methylocapsa palsarum</name>
    <dbReference type="NCBI Taxonomy" id="1612308"/>
    <lineage>
        <taxon>Bacteria</taxon>
        <taxon>Pseudomonadati</taxon>
        <taxon>Pseudomonadota</taxon>
        <taxon>Alphaproteobacteria</taxon>
        <taxon>Hyphomicrobiales</taxon>
        <taxon>Beijerinckiaceae</taxon>
        <taxon>Methylocapsa</taxon>
    </lineage>
</organism>
<proteinExistence type="predicted"/>
<keyword evidence="2" id="KW-0012">Acyltransferase</keyword>
<dbReference type="InterPro" id="IPR051321">
    <property type="entry name" value="PHA/PHB_synthase"/>
</dbReference>
<dbReference type="EMBL" id="FOSN01000013">
    <property type="protein sequence ID" value="SFK64140.1"/>
    <property type="molecule type" value="Genomic_DNA"/>
</dbReference>
<dbReference type="InterPro" id="IPR029058">
    <property type="entry name" value="AB_hydrolase_fold"/>
</dbReference>
<dbReference type="PANTHER" id="PTHR36837">
    <property type="entry name" value="POLY(3-HYDROXYALKANOATE) POLYMERASE SUBUNIT PHAC"/>
    <property type="match status" value="1"/>
</dbReference>
<keyword evidence="1" id="KW-0808">Transferase</keyword>
<evidence type="ECO:0000313" key="6">
    <source>
        <dbReference type="EMBL" id="SFK64140.1"/>
    </source>
</evidence>
<reference evidence="6 7" key="1">
    <citation type="submission" date="2016-10" db="EMBL/GenBank/DDBJ databases">
        <authorList>
            <person name="de Groot N.N."/>
        </authorList>
    </citation>
    <scope>NUCLEOTIDE SEQUENCE [LARGE SCALE GENOMIC DNA]</scope>
    <source>
        <strain evidence="6 7">NE2</strain>
    </source>
</reference>
<evidence type="ECO:0000256" key="2">
    <source>
        <dbReference type="ARBA" id="ARBA00023315"/>
    </source>
</evidence>
<evidence type="ECO:0000256" key="3">
    <source>
        <dbReference type="SAM" id="MobiDB-lite"/>
    </source>
</evidence>
<dbReference type="Gene3D" id="3.40.50.1820">
    <property type="entry name" value="alpha/beta hydrolase"/>
    <property type="match status" value="1"/>
</dbReference>
<feature type="domain" description="Poly-beta-hydroxybutyrate polymerase N-terminal" evidence="5">
    <location>
        <begin position="31"/>
        <end position="69"/>
    </location>
</feature>
<dbReference type="Pfam" id="PF12551">
    <property type="entry name" value="PHBC_N"/>
    <property type="match status" value="1"/>
</dbReference>
<feature type="region of interest" description="Disordered" evidence="3">
    <location>
        <begin position="1"/>
        <end position="20"/>
    </location>
</feature>
<evidence type="ECO:0000259" key="4">
    <source>
        <dbReference type="Pfam" id="PF07167"/>
    </source>
</evidence>
<dbReference type="GO" id="GO:0016746">
    <property type="term" value="F:acyltransferase activity"/>
    <property type="evidence" value="ECO:0007669"/>
    <property type="project" value="UniProtKB-KW"/>
</dbReference>
<dbReference type="Pfam" id="PF07167">
    <property type="entry name" value="PhaC_N"/>
    <property type="match status" value="1"/>
</dbReference>
<dbReference type="Proteomes" id="UP000198755">
    <property type="component" value="Unassembled WGS sequence"/>
</dbReference>
<protein>
    <submittedName>
        <fullName evidence="6">Polyhydroxyalkanoate synthase</fullName>
    </submittedName>
</protein>
<evidence type="ECO:0000259" key="5">
    <source>
        <dbReference type="Pfam" id="PF12551"/>
    </source>
</evidence>
<dbReference type="PANTHER" id="PTHR36837:SF5">
    <property type="entry name" value="POLY-3-HYDROXYBUTYRATE SYNTHASE"/>
    <property type="match status" value="1"/>
</dbReference>
<evidence type="ECO:0000256" key="1">
    <source>
        <dbReference type="ARBA" id="ARBA00022679"/>
    </source>
</evidence>
<dbReference type="STRING" id="1612308.SAMN05444581_11347"/>
<name>A0A1I4B6X9_9HYPH</name>
<keyword evidence="7" id="KW-1185">Reference proteome</keyword>
<feature type="domain" description="Poly-beta-hydroxybutyrate polymerase N-terminal" evidence="4">
    <location>
        <begin position="102"/>
        <end position="267"/>
    </location>
</feature>